<dbReference type="Proteomes" id="UP000218267">
    <property type="component" value="Chromosome"/>
</dbReference>
<proteinExistence type="predicted"/>
<protein>
    <recommendedName>
        <fullName evidence="4">Lysyl endopeptidase</fullName>
    </recommendedName>
</protein>
<accession>A0A1Y1CFL9</accession>
<reference evidence="3" key="2">
    <citation type="journal article" date="2020" name="Antonie Van Leeuwenhoek">
        <title>Labilibaculum antarcticum sp. nov., a novel facultative anaerobic, psychrotorelant bacterium isolated from marine sediment of Antarctica.</title>
        <authorList>
            <person name="Watanabe M."/>
            <person name="Kojima H."/>
            <person name="Fukui M."/>
        </authorList>
    </citation>
    <scope>NUCLEOTIDE SEQUENCE [LARGE SCALE GENOMIC DNA]</scope>
    <source>
        <strain evidence="3">SPP2</strain>
    </source>
</reference>
<feature type="chain" id="PRO_5012237218" description="Lysyl endopeptidase" evidence="1">
    <location>
        <begin position="21"/>
        <end position="311"/>
    </location>
</feature>
<gene>
    <name evidence="2" type="ORF">ALGA_0779</name>
</gene>
<keyword evidence="3" id="KW-1185">Reference proteome</keyword>
<evidence type="ECO:0008006" key="4">
    <source>
        <dbReference type="Google" id="ProtNLM"/>
    </source>
</evidence>
<evidence type="ECO:0000313" key="2">
    <source>
        <dbReference type="EMBL" id="BAX79168.1"/>
    </source>
</evidence>
<dbReference type="RefSeq" id="WP_096428096.1">
    <property type="nucleotide sequence ID" value="NZ_AP018042.1"/>
</dbReference>
<dbReference type="EMBL" id="AP018042">
    <property type="protein sequence ID" value="BAX79168.1"/>
    <property type="molecule type" value="Genomic_DNA"/>
</dbReference>
<keyword evidence="1" id="KW-0732">Signal</keyword>
<dbReference type="KEGG" id="mbas:ALGA_0779"/>
<name>A0A1Y1CFL9_9BACT</name>
<reference evidence="2 3" key="1">
    <citation type="journal article" date="2018" name="Mar. Genomics">
        <title>Complete genome sequence of Marinifilaceae bacterium strain SPP2, isolated from the Antarctic marine sediment.</title>
        <authorList>
            <person name="Watanabe M."/>
            <person name="Kojima H."/>
            <person name="Fukui M."/>
        </authorList>
    </citation>
    <scope>NUCLEOTIDE SEQUENCE [LARGE SCALE GENOMIC DNA]</scope>
    <source>
        <strain evidence="2 3">SPP2</strain>
    </source>
</reference>
<dbReference type="PROSITE" id="PS51257">
    <property type="entry name" value="PROKAR_LIPOPROTEIN"/>
    <property type="match status" value="1"/>
</dbReference>
<sequence length="311" mass="34337">MTSFKSLAFFLLFIVSISCSENNSENTDPSNQKPTNPPANKYSAIFGGGPFYSGGDEVIVDLKSSGFSTVILWTIHVGEDGSMNFNDQKVIDSNGEYIGDPSWTNRLSSLLETPTSVDRIEIGVGAWGAQSWENIKNMIETEGSGKESKLYQSFQKLMEITGATAINFDDEVTYDVASTVQFSLMLAHMGYKISLCPFDQINYWKLVYEQVNAQKPESIDRVYLQCYAGGYSNKPAIWNQHFGDLKVSMGLWCRNGNNCVNGDSPSEIESKIETDAGNISGGFIWLYDDIQKCAAYGTSSSYARAINKGLQ</sequence>
<organism evidence="2 3">
    <name type="scientific">Labilibaculum antarcticum</name>
    <dbReference type="NCBI Taxonomy" id="1717717"/>
    <lineage>
        <taxon>Bacteria</taxon>
        <taxon>Pseudomonadati</taxon>
        <taxon>Bacteroidota</taxon>
        <taxon>Bacteroidia</taxon>
        <taxon>Marinilabiliales</taxon>
        <taxon>Marinifilaceae</taxon>
        <taxon>Labilibaculum</taxon>
    </lineage>
</organism>
<evidence type="ECO:0000256" key="1">
    <source>
        <dbReference type="SAM" id="SignalP"/>
    </source>
</evidence>
<evidence type="ECO:0000313" key="3">
    <source>
        <dbReference type="Proteomes" id="UP000218267"/>
    </source>
</evidence>
<dbReference type="AlphaFoldDB" id="A0A1Y1CFL9"/>
<dbReference type="OrthoDB" id="1089471at2"/>
<feature type="signal peptide" evidence="1">
    <location>
        <begin position="1"/>
        <end position="20"/>
    </location>
</feature>